<name>A0A1R3KXN9_9ROSI</name>
<evidence type="ECO:0000313" key="3">
    <source>
        <dbReference type="Proteomes" id="UP000187203"/>
    </source>
</evidence>
<feature type="region of interest" description="Disordered" evidence="1">
    <location>
        <begin position="259"/>
        <end position="343"/>
    </location>
</feature>
<organism evidence="2 3">
    <name type="scientific">Corchorus olitorius</name>
    <dbReference type="NCBI Taxonomy" id="93759"/>
    <lineage>
        <taxon>Eukaryota</taxon>
        <taxon>Viridiplantae</taxon>
        <taxon>Streptophyta</taxon>
        <taxon>Embryophyta</taxon>
        <taxon>Tracheophyta</taxon>
        <taxon>Spermatophyta</taxon>
        <taxon>Magnoliopsida</taxon>
        <taxon>eudicotyledons</taxon>
        <taxon>Gunneridae</taxon>
        <taxon>Pentapetalae</taxon>
        <taxon>rosids</taxon>
        <taxon>malvids</taxon>
        <taxon>Malvales</taxon>
        <taxon>Malvaceae</taxon>
        <taxon>Grewioideae</taxon>
        <taxon>Apeibeae</taxon>
        <taxon>Corchorus</taxon>
    </lineage>
</organism>
<feature type="compositionally biased region" description="Basic residues" evidence="1">
    <location>
        <begin position="280"/>
        <end position="291"/>
    </location>
</feature>
<dbReference type="OrthoDB" id="1937322at2759"/>
<gene>
    <name evidence="2" type="ORF">COLO4_03688</name>
</gene>
<feature type="compositionally biased region" description="Basic and acidic residues" evidence="1">
    <location>
        <begin position="266"/>
        <end position="279"/>
    </location>
</feature>
<comment type="caution">
    <text evidence="2">The sequence shown here is derived from an EMBL/GenBank/DDBJ whole genome shotgun (WGS) entry which is preliminary data.</text>
</comment>
<accession>A0A1R3KXN9</accession>
<proteinExistence type="predicted"/>
<keyword evidence="3" id="KW-1185">Reference proteome</keyword>
<dbReference type="PANTHER" id="PTHR31973:SF187">
    <property type="entry name" value="MUTATOR TRANSPOSASE MUDRA PROTEIN"/>
    <property type="match status" value="1"/>
</dbReference>
<evidence type="ECO:0000256" key="1">
    <source>
        <dbReference type="SAM" id="MobiDB-lite"/>
    </source>
</evidence>
<dbReference type="PANTHER" id="PTHR31973">
    <property type="entry name" value="POLYPROTEIN, PUTATIVE-RELATED"/>
    <property type="match status" value="1"/>
</dbReference>
<sequence length="438" mass="50234">MRPIQIRATVKNRFGITIDWFKARRAKLLVIKKLHMRYVKEYKLLRSYAAELGLLRAISDNMPYVERRRCARHIYSRFAKTYNKDELKMQFWKCAKITNLPEFNKEMDVFKQMNHHAHTHLVSNWDPTFWSLAYASDLSKCDVIDNNMCECFNGVILEARHKPIISMLEDIRIKIGLEQRNGKYSGMELISMRGFDVSGIPCHHAIATIGYDGSDPLHFIDHLYSKELYLRAYDKLMSPIKGPSFWPIVDGDDILPATVPVTKGRRQTERRRDELEGRKGSTKPRIGRKMKCGICRQPGHNRSKCPANVQNMGATASAASKQPSSSQPNPSGARKQGKKTRNQAGRMHYTVVNPGKESQLTIGIPVDRPPQNMTSITELREQARRQVTRARLLQMKPLLKKVGKHVDARWKKTDIFCICCLNGIPDETMNSCCHYGSM</sequence>
<dbReference type="EMBL" id="AWUE01010263">
    <property type="protein sequence ID" value="OMP11789.1"/>
    <property type="molecule type" value="Genomic_DNA"/>
</dbReference>
<dbReference type="Proteomes" id="UP000187203">
    <property type="component" value="Unassembled WGS sequence"/>
</dbReference>
<evidence type="ECO:0000313" key="2">
    <source>
        <dbReference type="EMBL" id="OMP11789.1"/>
    </source>
</evidence>
<protein>
    <submittedName>
        <fullName evidence="2">Uncharacterized protein</fullName>
    </submittedName>
</protein>
<feature type="compositionally biased region" description="Low complexity" evidence="1">
    <location>
        <begin position="316"/>
        <end position="331"/>
    </location>
</feature>
<dbReference type="AlphaFoldDB" id="A0A1R3KXN9"/>
<reference evidence="3" key="1">
    <citation type="submission" date="2013-09" db="EMBL/GenBank/DDBJ databases">
        <title>Corchorus olitorius genome sequencing.</title>
        <authorList>
            <person name="Alam M."/>
            <person name="Haque M.S."/>
            <person name="Islam M.S."/>
            <person name="Emdad E.M."/>
            <person name="Islam M.M."/>
            <person name="Ahmed B."/>
            <person name="Halim A."/>
            <person name="Hossen Q.M.M."/>
            <person name="Hossain M.Z."/>
            <person name="Ahmed R."/>
            <person name="Khan M.M."/>
            <person name="Islam R."/>
            <person name="Rashid M.M."/>
            <person name="Khan S.A."/>
            <person name="Rahman M.S."/>
            <person name="Alam M."/>
            <person name="Yahiya A.S."/>
            <person name="Khan M.S."/>
            <person name="Azam M.S."/>
            <person name="Haque T."/>
            <person name="Lashkar M.Z.H."/>
            <person name="Akhand A.I."/>
            <person name="Morshed G."/>
            <person name="Roy S."/>
            <person name="Uddin K.S."/>
            <person name="Rabeya T."/>
            <person name="Hossain A.S."/>
            <person name="Chowdhury A."/>
            <person name="Snigdha A.R."/>
            <person name="Mortoza M.S."/>
            <person name="Matin S.A."/>
            <person name="Hoque S.M.E."/>
            <person name="Islam M.K."/>
            <person name="Roy D.K."/>
            <person name="Haider R."/>
            <person name="Moosa M.M."/>
            <person name="Elias S.M."/>
            <person name="Hasan A.M."/>
            <person name="Jahan S."/>
            <person name="Shafiuddin M."/>
            <person name="Mahmood N."/>
            <person name="Shommy N.S."/>
        </authorList>
    </citation>
    <scope>NUCLEOTIDE SEQUENCE [LARGE SCALE GENOMIC DNA]</scope>
    <source>
        <strain evidence="3">cv. O-4</strain>
    </source>
</reference>